<sequence length="174" mass="19431">MTRKCCLTCPYGGDVARQKAGADEFLTLKIFGHPSVTNAMPFVLFPRHHVHTHRLQAQRRREFGGILELGDGEQEPTGTGESEEIPVQDTKKGDVFIAKMTTSDDCTTDTERPLKVVAIRAEVNGTARRIMDIVDVLDGEKGIVSLEIMESLTIIAVQRYTYKMVRQCTILTIH</sequence>
<protein>
    <submittedName>
        <fullName evidence="1">Uncharacterized protein</fullName>
    </submittedName>
</protein>
<reference evidence="1 2" key="1">
    <citation type="submission" date="2024-09" db="EMBL/GenBank/DDBJ databases">
        <title>Rethinking Asexuality: The Enigmatic Case of Functional Sexual Genes in Lepraria (Stereocaulaceae).</title>
        <authorList>
            <person name="Doellman M."/>
            <person name="Sun Y."/>
            <person name="Barcenas-Pena A."/>
            <person name="Lumbsch H.T."/>
            <person name="Grewe F."/>
        </authorList>
    </citation>
    <scope>NUCLEOTIDE SEQUENCE [LARGE SCALE GENOMIC DNA]</scope>
    <source>
        <strain evidence="1 2">Grewe 0041</strain>
    </source>
</reference>
<name>A0ABR4BAU6_9LECA</name>
<proteinExistence type="predicted"/>
<gene>
    <name evidence="1" type="ORF">ABVK25_004810</name>
</gene>
<accession>A0ABR4BAU6</accession>
<dbReference type="EMBL" id="JBHFEH010000013">
    <property type="protein sequence ID" value="KAL2054988.1"/>
    <property type="molecule type" value="Genomic_DNA"/>
</dbReference>
<organism evidence="1 2">
    <name type="scientific">Lepraria finkii</name>
    <dbReference type="NCBI Taxonomy" id="1340010"/>
    <lineage>
        <taxon>Eukaryota</taxon>
        <taxon>Fungi</taxon>
        <taxon>Dikarya</taxon>
        <taxon>Ascomycota</taxon>
        <taxon>Pezizomycotina</taxon>
        <taxon>Lecanoromycetes</taxon>
        <taxon>OSLEUM clade</taxon>
        <taxon>Lecanoromycetidae</taxon>
        <taxon>Lecanorales</taxon>
        <taxon>Lecanorineae</taxon>
        <taxon>Stereocaulaceae</taxon>
        <taxon>Lepraria</taxon>
    </lineage>
</organism>
<evidence type="ECO:0000313" key="2">
    <source>
        <dbReference type="Proteomes" id="UP001590951"/>
    </source>
</evidence>
<dbReference type="Proteomes" id="UP001590951">
    <property type="component" value="Unassembled WGS sequence"/>
</dbReference>
<evidence type="ECO:0000313" key="1">
    <source>
        <dbReference type="EMBL" id="KAL2054988.1"/>
    </source>
</evidence>
<comment type="caution">
    <text evidence="1">The sequence shown here is derived from an EMBL/GenBank/DDBJ whole genome shotgun (WGS) entry which is preliminary data.</text>
</comment>
<keyword evidence="2" id="KW-1185">Reference proteome</keyword>